<dbReference type="Gene3D" id="3.60.15.10">
    <property type="entry name" value="Ribonuclease Z/Hydroxyacylglutathione hydrolase-like"/>
    <property type="match status" value="1"/>
</dbReference>
<evidence type="ECO:0000313" key="7">
    <source>
        <dbReference type="Proteomes" id="UP000269692"/>
    </source>
</evidence>
<keyword evidence="4" id="KW-0862">Zinc</keyword>
<dbReference type="GO" id="GO:0046872">
    <property type="term" value="F:metal ion binding"/>
    <property type="evidence" value="ECO:0007669"/>
    <property type="project" value="UniProtKB-KW"/>
</dbReference>
<organism evidence="6 7">
    <name type="scientific">Xanthobacter tagetidis</name>
    <dbReference type="NCBI Taxonomy" id="60216"/>
    <lineage>
        <taxon>Bacteria</taxon>
        <taxon>Pseudomonadati</taxon>
        <taxon>Pseudomonadota</taxon>
        <taxon>Alphaproteobacteria</taxon>
        <taxon>Hyphomicrobiales</taxon>
        <taxon>Xanthobacteraceae</taxon>
        <taxon>Xanthobacter</taxon>
    </lineage>
</organism>
<keyword evidence="3 6" id="KW-0378">Hydrolase</keyword>
<dbReference type="OrthoDB" id="9773738at2"/>
<proteinExistence type="inferred from homology"/>
<gene>
    <name evidence="6" type="ORF">D9R14_09290</name>
</gene>
<dbReference type="GO" id="GO:0016787">
    <property type="term" value="F:hydrolase activity"/>
    <property type="evidence" value="ECO:0007669"/>
    <property type="project" value="UniProtKB-KW"/>
</dbReference>
<dbReference type="EMBL" id="RCTF01000006">
    <property type="protein sequence ID" value="RLP79030.1"/>
    <property type="molecule type" value="Genomic_DNA"/>
</dbReference>
<dbReference type="SMART" id="SM00849">
    <property type="entry name" value="Lactamase_B"/>
    <property type="match status" value="1"/>
</dbReference>
<name>A0A3L7AGZ4_9HYPH</name>
<dbReference type="RefSeq" id="WP_121623045.1">
    <property type="nucleotide sequence ID" value="NZ_JACIIW010000002.1"/>
</dbReference>
<accession>A0A3L7AGZ4</accession>
<dbReference type="InterPro" id="IPR006311">
    <property type="entry name" value="TAT_signal"/>
</dbReference>
<feature type="domain" description="Metallo-beta-lactamase" evidence="5">
    <location>
        <begin position="102"/>
        <end position="305"/>
    </location>
</feature>
<evidence type="ECO:0000256" key="2">
    <source>
        <dbReference type="ARBA" id="ARBA00022723"/>
    </source>
</evidence>
<evidence type="ECO:0000313" key="6">
    <source>
        <dbReference type="EMBL" id="RLP79030.1"/>
    </source>
</evidence>
<dbReference type="InterPro" id="IPR001279">
    <property type="entry name" value="Metallo-B-lactamas"/>
</dbReference>
<comment type="caution">
    <text evidence="6">The sequence shown here is derived from an EMBL/GenBank/DDBJ whole genome shotgun (WGS) entry which is preliminary data.</text>
</comment>
<protein>
    <submittedName>
        <fullName evidence="6">MBL fold metallo-hydrolase</fullName>
    </submittedName>
</protein>
<reference evidence="6 7" key="1">
    <citation type="submission" date="2018-10" db="EMBL/GenBank/DDBJ databases">
        <title>Xanthobacter tagetidis genome sequencing and assembly.</title>
        <authorList>
            <person name="Maclea K.S."/>
            <person name="Goen A.E."/>
            <person name="Fatima S.A."/>
        </authorList>
    </citation>
    <scope>NUCLEOTIDE SEQUENCE [LARGE SCALE GENOMIC DNA]</scope>
    <source>
        <strain evidence="6 7">ATCC 700314</strain>
    </source>
</reference>
<dbReference type="PROSITE" id="PS51318">
    <property type="entry name" value="TAT"/>
    <property type="match status" value="1"/>
</dbReference>
<evidence type="ECO:0000256" key="4">
    <source>
        <dbReference type="ARBA" id="ARBA00022833"/>
    </source>
</evidence>
<dbReference type="InterPro" id="IPR036866">
    <property type="entry name" value="RibonucZ/Hydroxyglut_hydro"/>
</dbReference>
<dbReference type="Pfam" id="PF00753">
    <property type="entry name" value="Lactamase_B"/>
    <property type="match status" value="1"/>
</dbReference>
<dbReference type="PANTHER" id="PTHR42978">
    <property type="entry name" value="QUORUM-QUENCHING LACTONASE YTNP-RELATED-RELATED"/>
    <property type="match status" value="1"/>
</dbReference>
<sequence length="333" mass="35631">MPSLSRRTLVAGSAALAGLGASGLGAGFSAPARAQAPNPAPAAGRQVPSAYRYKVGDVEITAIADGMRTFPLPPTFVRNQPPETVKAALKAAFLDEAQLSIPFNVLLLNIGGRRVLIDTGNGGEPGAVGQLRGTLGTLGVQPEMIDQIVISHFHGDHINGLVLADGTPAFPKAQVMVPEAEWAFWMDEGQMSRAPDAMKPSFQNVRRVFKPFEGKLERYAWDKEVAPGLKAVGTPGHTPGHTSFALESNLEEMFIQSDLTNIAALFVANPSWQVQFDMDAAKAAEVRKANLDRVAADRTRLAGYHFPFPAVAHVEKAGDGFRYVPVLWNPSSL</sequence>
<keyword evidence="2" id="KW-0479">Metal-binding</keyword>
<dbReference type="PANTHER" id="PTHR42978:SF6">
    <property type="entry name" value="QUORUM-QUENCHING LACTONASE YTNP-RELATED"/>
    <property type="match status" value="1"/>
</dbReference>
<evidence type="ECO:0000256" key="1">
    <source>
        <dbReference type="ARBA" id="ARBA00007749"/>
    </source>
</evidence>
<keyword evidence="7" id="KW-1185">Reference proteome</keyword>
<dbReference type="InterPro" id="IPR051013">
    <property type="entry name" value="MBL_superfamily_lactonases"/>
</dbReference>
<dbReference type="Proteomes" id="UP000269692">
    <property type="component" value="Unassembled WGS sequence"/>
</dbReference>
<dbReference type="CDD" id="cd07720">
    <property type="entry name" value="OPHC2-like_MBL-fold"/>
    <property type="match status" value="1"/>
</dbReference>
<evidence type="ECO:0000256" key="3">
    <source>
        <dbReference type="ARBA" id="ARBA00022801"/>
    </source>
</evidence>
<comment type="similarity">
    <text evidence="1">Belongs to the metallo-beta-lactamase superfamily.</text>
</comment>
<dbReference type="AlphaFoldDB" id="A0A3L7AGZ4"/>
<evidence type="ECO:0000259" key="5">
    <source>
        <dbReference type="SMART" id="SM00849"/>
    </source>
</evidence>
<dbReference type="SUPFAM" id="SSF56281">
    <property type="entry name" value="Metallo-hydrolase/oxidoreductase"/>
    <property type="match status" value="1"/>
</dbReference>